<dbReference type="AlphaFoldDB" id="A0A0F9BAF7"/>
<sequence length="28" mass="2972">MKIPYSIVVVLALMSMWLALPTTAAPPG</sequence>
<comment type="caution">
    <text evidence="1">The sequence shown here is derived from an EMBL/GenBank/DDBJ whole genome shotgun (WGS) entry which is preliminary data.</text>
</comment>
<evidence type="ECO:0000313" key="1">
    <source>
        <dbReference type="EMBL" id="KKL10777.1"/>
    </source>
</evidence>
<reference evidence="1" key="1">
    <citation type="journal article" date="2015" name="Nature">
        <title>Complex archaea that bridge the gap between prokaryotes and eukaryotes.</title>
        <authorList>
            <person name="Spang A."/>
            <person name="Saw J.H."/>
            <person name="Jorgensen S.L."/>
            <person name="Zaremba-Niedzwiedzka K."/>
            <person name="Martijn J."/>
            <person name="Lind A.E."/>
            <person name="van Eijk R."/>
            <person name="Schleper C."/>
            <person name="Guy L."/>
            <person name="Ettema T.J."/>
        </authorList>
    </citation>
    <scope>NUCLEOTIDE SEQUENCE</scope>
</reference>
<proteinExistence type="predicted"/>
<dbReference type="EMBL" id="LAZR01041923">
    <property type="protein sequence ID" value="KKL10777.1"/>
    <property type="molecule type" value="Genomic_DNA"/>
</dbReference>
<accession>A0A0F9BAF7</accession>
<organism evidence="1">
    <name type="scientific">marine sediment metagenome</name>
    <dbReference type="NCBI Taxonomy" id="412755"/>
    <lineage>
        <taxon>unclassified sequences</taxon>
        <taxon>metagenomes</taxon>
        <taxon>ecological metagenomes</taxon>
    </lineage>
</organism>
<gene>
    <name evidence="1" type="ORF">LCGC14_2552410</name>
</gene>
<feature type="non-terminal residue" evidence="1">
    <location>
        <position position="28"/>
    </location>
</feature>
<protein>
    <submittedName>
        <fullName evidence="1">Uncharacterized protein</fullName>
    </submittedName>
</protein>
<name>A0A0F9BAF7_9ZZZZ</name>